<dbReference type="GeneID" id="81365408"/>
<dbReference type="EMBL" id="JAPZBU010000004">
    <property type="protein sequence ID" value="KAJ5407908.1"/>
    <property type="molecule type" value="Genomic_DNA"/>
</dbReference>
<evidence type="ECO:0000313" key="2">
    <source>
        <dbReference type="Proteomes" id="UP001147747"/>
    </source>
</evidence>
<gene>
    <name evidence="1" type="ORF">N7509_001791</name>
</gene>
<accession>A0A9X0BCQ2</accession>
<dbReference type="RefSeq" id="XP_056492223.1">
    <property type="nucleotide sequence ID" value="XM_056626428.1"/>
</dbReference>
<organism evidence="1 2">
    <name type="scientific">Penicillium cosmopolitanum</name>
    <dbReference type="NCBI Taxonomy" id="1131564"/>
    <lineage>
        <taxon>Eukaryota</taxon>
        <taxon>Fungi</taxon>
        <taxon>Dikarya</taxon>
        <taxon>Ascomycota</taxon>
        <taxon>Pezizomycotina</taxon>
        <taxon>Eurotiomycetes</taxon>
        <taxon>Eurotiomycetidae</taxon>
        <taxon>Eurotiales</taxon>
        <taxon>Aspergillaceae</taxon>
        <taxon>Penicillium</taxon>
    </lineage>
</organism>
<evidence type="ECO:0000313" key="1">
    <source>
        <dbReference type="EMBL" id="KAJ5407908.1"/>
    </source>
</evidence>
<protein>
    <submittedName>
        <fullName evidence="1">Uncharacterized protein</fullName>
    </submittedName>
</protein>
<dbReference type="OrthoDB" id="4358897at2759"/>
<reference evidence="1" key="2">
    <citation type="journal article" date="2023" name="IMA Fungus">
        <title>Comparative genomic study of the Penicillium genus elucidates a diverse pangenome and 15 lateral gene transfer events.</title>
        <authorList>
            <person name="Petersen C."/>
            <person name="Sorensen T."/>
            <person name="Nielsen M.R."/>
            <person name="Sondergaard T.E."/>
            <person name="Sorensen J.L."/>
            <person name="Fitzpatrick D.A."/>
            <person name="Frisvad J.C."/>
            <person name="Nielsen K.L."/>
        </authorList>
    </citation>
    <scope>NUCLEOTIDE SEQUENCE</scope>
    <source>
        <strain evidence="1">IBT 29677</strain>
    </source>
</reference>
<comment type="caution">
    <text evidence="1">The sequence shown here is derived from an EMBL/GenBank/DDBJ whole genome shotgun (WGS) entry which is preliminary data.</text>
</comment>
<dbReference type="AlphaFoldDB" id="A0A9X0BCQ2"/>
<sequence length="189" mass="21035">MSDSKYNHNEFVKARLILYKNLEDLSTALQIPYSDRQSIAKSLIDCTEELDTMDERAAKAQATEGADVPSCLKKRCRLIKEVMNALSAAVAETDRMLSRAVLMTAYLSSQVGRLTLNAHDDRVDKTARHCDEGTVCLELNWVRPSTTGSQAAEEAYRVLGERWDSLDLAVDGCDCLQCGRRLRRGGATM</sequence>
<dbReference type="Proteomes" id="UP001147747">
    <property type="component" value="Unassembled WGS sequence"/>
</dbReference>
<reference evidence="1" key="1">
    <citation type="submission" date="2022-12" db="EMBL/GenBank/DDBJ databases">
        <authorList>
            <person name="Petersen C."/>
        </authorList>
    </citation>
    <scope>NUCLEOTIDE SEQUENCE</scope>
    <source>
        <strain evidence="1">IBT 29677</strain>
    </source>
</reference>
<keyword evidence="2" id="KW-1185">Reference proteome</keyword>
<name>A0A9X0BCQ2_9EURO</name>
<proteinExistence type="predicted"/>